<reference evidence="4" key="1">
    <citation type="submission" date="2016-02" db="EMBL/GenBank/DDBJ databases">
        <authorList>
            <person name="Holder M.E."/>
            <person name="Ajami N.J."/>
            <person name="Petrosino J.F."/>
        </authorList>
    </citation>
    <scope>NUCLEOTIDE SEQUENCE [LARGE SCALE GENOMIC DNA]</scope>
    <source>
        <strain evidence="4">CCUG 45958</strain>
    </source>
</reference>
<dbReference type="SUPFAM" id="SSF51604">
    <property type="entry name" value="Enolase C-terminal domain-like"/>
    <property type="match status" value="1"/>
</dbReference>
<dbReference type="RefSeq" id="WP_062251256.1">
    <property type="nucleotide sequence ID" value="NZ_CP014229.1"/>
</dbReference>
<dbReference type="SFLD" id="SFLDS00001">
    <property type="entry name" value="Enolase"/>
    <property type="match status" value="1"/>
</dbReference>
<dbReference type="SFLD" id="SFLDG00179">
    <property type="entry name" value="mandelate_racemase"/>
    <property type="match status" value="1"/>
</dbReference>
<proteinExistence type="predicted"/>
<evidence type="ECO:0000256" key="1">
    <source>
        <dbReference type="ARBA" id="ARBA00023239"/>
    </source>
</evidence>
<dbReference type="GO" id="GO:0016829">
    <property type="term" value="F:lyase activity"/>
    <property type="evidence" value="ECO:0007669"/>
    <property type="project" value="UniProtKB-KW"/>
</dbReference>
<dbReference type="PANTHER" id="PTHR48080">
    <property type="entry name" value="D-GALACTONATE DEHYDRATASE-RELATED"/>
    <property type="match status" value="1"/>
</dbReference>
<dbReference type="Pfam" id="PF13378">
    <property type="entry name" value="MR_MLE_C"/>
    <property type="match status" value="1"/>
</dbReference>
<dbReference type="InterPro" id="IPR029065">
    <property type="entry name" value="Enolase_C-like"/>
</dbReference>
<dbReference type="InterPro" id="IPR013342">
    <property type="entry name" value="Mandelate_racemase_C"/>
</dbReference>
<dbReference type="PANTHER" id="PTHR48080:SF2">
    <property type="entry name" value="D-GALACTONATE DEHYDRATASE"/>
    <property type="match status" value="1"/>
</dbReference>
<dbReference type="AlphaFoldDB" id="A0A109W3I4"/>
<evidence type="ECO:0000313" key="3">
    <source>
        <dbReference type="EMBL" id="AMD88758.1"/>
    </source>
</evidence>
<dbReference type="Pfam" id="PF02746">
    <property type="entry name" value="MR_MLE_N"/>
    <property type="match status" value="1"/>
</dbReference>
<evidence type="ECO:0000259" key="2">
    <source>
        <dbReference type="SMART" id="SM00922"/>
    </source>
</evidence>
<keyword evidence="1" id="KW-0456">Lyase</keyword>
<dbReference type="STRING" id="44742.AXF13_00735"/>
<dbReference type="SMART" id="SM00922">
    <property type="entry name" value="MR_MLE"/>
    <property type="match status" value="1"/>
</dbReference>
<sequence>MREIPATAPLRHAEVFVFRAPIDAPVRTSFGVMHDRPAVLLRVEDEDGLCGWGEAWCNFPSCGAEHRGRLLAETVLPSALGASWREPGGLVREVARKLRILRLQADEPGPMDQALACLDIALWDLAARRAGVPLHALLGDAAMTAMPAYASGINHPGVAETVARTRQEGYRAFKVKIGFGREQDEANIRAALGSLLPGERLAADANQAWTLEQALEALPRLRRYPLLWVEEPLACDRPAAEWAALAAAGRFTLAAGENIRSEVAFDAAIAAASVRVVQPDVCKWGGLTGCLRVARAALAAGLHYCPHYLGGGIGLLASAHLLAAVGGDGLLEVDCNPNPLRELLAAPFPRLRDGRFLLSDAPGLGVAPDMEAVEKLLTFHARCR</sequence>
<feature type="domain" description="Mandelate racemase/muconate lactonizing enzyme C-terminal" evidence="2">
    <location>
        <begin position="156"/>
        <end position="252"/>
    </location>
</feature>
<name>A0A109W3I4_9BACT</name>
<dbReference type="PROSITE" id="PS00909">
    <property type="entry name" value="MR_MLE_2"/>
    <property type="match status" value="1"/>
</dbReference>
<dbReference type="KEGG" id="dfi:AXF13_00735"/>
<dbReference type="GO" id="GO:0009063">
    <property type="term" value="P:amino acid catabolic process"/>
    <property type="evidence" value="ECO:0007669"/>
    <property type="project" value="InterPro"/>
</dbReference>
<dbReference type="SUPFAM" id="SSF54826">
    <property type="entry name" value="Enolase N-terminal domain-like"/>
    <property type="match status" value="1"/>
</dbReference>
<evidence type="ECO:0000313" key="4">
    <source>
        <dbReference type="Proteomes" id="UP000069241"/>
    </source>
</evidence>
<dbReference type="InterPro" id="IPR029017">
    <property type="entry name" value="Enolase-like_N"/>
</dbReference>
<dbReference type="CDD" id="cd03316">
    <property type="entry name" value="MR_like"/>
    <property type="match status" value="1"/>
</dbReference>
<dbReference type="InterPro" id="IPR018110">
    <property type="entry name" value="Mandel_Rmase/mucon_lact_enz_CS"/>
</dbReference>
<dbReference type="Gene3D" id="3.20.20.120">
    <property type="entry name" value="Enolase-like C-terminal domain"/>
    <property type="match status" value="1"/>
</dbReference>
<keyword evidence="4" id="KW-1185">Reference proteome</keyword>
<organism evidence="3 4">
    <name type="scientific">Desulfovibrio fairfieldensis</name>
    <dbReference type="NCBI Taxonomy" id="44742"/>
    <lineage>
        <taxon>Bacteria</taxon>
        <taxon>Pseudomonadati</taxon>
        <taxon>Thermodesulfobacteriota</taxon>
        <taxon>Desulfovibrionia</taxon>
        <taxon>Desulfovibrionales</taxon>
        <taxon>Desulfovibrionaceae</taxon>
        <taxon>Desulfovibrio</taxon>
    </lineage>
</organism>
<accession>A0A109W3I4</accession>
<gene>
    <name evidence="3" type="ORF">AXF13_00735</name>
</gene>
<dbReference type="InterPro" id="IPR013341">
    <property type="entry name" value="Mandelate_racemase_N_dom"/>
</dbReference>
<dbReference type="Gene3D" id="3.30.390.10">
    <property type="entry name" value="Enolase-like, N-terminal domain"/>
    <property type="match status" value="1"/>
</dbReference>
<dbReference type="Proteomes" id="UP000069241">
    <property type="component" value="Chromosome"/>
</dbReference>
<dbReference type="PROSITE" id="PS00908">
    <property type="entry name" value="MR_MLE_1"/>
    <property type="match status" value="1"/>
</dbReference>
<dbReference type="InterPro" id="IPR036849">
    <property type="entry name" value="Enolase-like_C_sf"/>
</dbReference>
<dbReference type="InterPro" id="IPR034593">
    <property type="entry name" value="DgoD-like"/>
</dbReference>
<dbReference type="EMBL" id="CP014229">
    <property type="protein sequence ID" value="AMD88758.1"/>
    <property type="molecule type" value="Genomic_DNA"/>
</dbReference>
<protein>
    <submittedName>
        <fullName evidence="3">Mandelate racemase</fullName>
    </submittedName>
</protein>